<feature type="compositionally biased region" description="Low complexity" evidence="1">
    <location>
        <begin position="359"/>
        <end position="370"/>
    </location>
</feature>
<feature type="compositionally biased region" description="Basic and acidic residues" evidence="1">
    <location>
        <begin position="329"/>
        <end position="348"/>
    </location>
</feature>
<feature type="region of interest" description="Disordered" evidence="1">
    <location>
        <begin position="9"/>
        <end position="51"/>
    </location>
</feature>
<dbReference type="AlphaFoldDB" id="A0A0D2MKN5"/>
<feature type="region of interest" description="Disordered" evidence="1">
    <location>
        <begin position="298"/>
        <end position="434"/>
    </location>
</feature>
<evidence type="ECO:0000313" key="2">
    <source>
        <dbReference type="EMBL" id="KJA24293.1"/>
    </source>
</evidence>
<evidence type="ECO:0000256" key="1">
    <source>
        <dbReference type="SAM" id="MobiDB-lite"/>
    </source>
</evidence>
<feature type="region of interest" description="Disordered" evidence="1">
    <location>
        <begin position="64"/>
        <end position="90"/>
    </location>
</feature>
<feature type="compositionally biased region" description="Low complexity" evidence="1">
    <location>
        <begin position="76"/>
        <end position="90"/>
    </location>
</feature>
<protein>
    <submittedName>
        <fullName evidence="2">Uncharacterized protein</fullName>
    </submittedName>
</protein>
<feature type="compositionally biased region" description="Low complexity" evidence="1">
    <location>
        <begin position="696"/>
        <end position="707"/>
    </location>
</feature>
<evidence type="ECO:0000313" key="3">
    <source>
        <dbReference type="Proteomes" id="UP000054270"/>
    </source>
</evidence>
<reference evidence="3" key="1">
    <citation type="submission" date="2014-04" db="EMBL/GenBank/DDBJ databases">
        <title>Evolutionary Origins and Diversification of the Mycorrhizal Mutualists.</title>
        <authorList>
            <consortium name="DOE Joint Genome Institute"/>
            <consortium name="Mycorrhizal Genomics Consortium"/>
            <person name="Kohler A."/>
            <person name="Kuo A."/>
            <person name="Nagy L.G."/>
            <person name="Floudas D."/>
            <person name="Copeland A."/>
            <person name="Barry K.W."/>
            <person name="Cichocki N."/>
            <person name="Veneault-Fourrey C."/>
            <person name="LaButti K."/>
            <person name="Lindquist E.A."/>
            <person name="Lipzen A."/>
            <person name="Lundell T."/>
            <person name="Morin E."/>
            <person name="Murat C."/>
            <person name="Riley R."/>
            <person name="Ohm R."/>
            <person name="Sun H."/>
            <person name="Tunlid A."/>
            <person name="Henrissat B."/>
            <person name="Grigoriev I.V."/>
            <person name="Hibbett D.S."/>
            <person name="Martin F."/>
        </authorList>
    </citation>
    <scope>NUCLEOTIDE SEQUENCE [LARGE SCALE GENOMIC DNA]</scope>
    <source>
        <strain evidence="3">FD-334 SS-4</strain>
    </source>
</reference>
<proteinExistence type="predicted"/>
<accession>A0A0D2MKN5</accession>
<organism evidence="2 3">
    <name type="scientific">Hypholoma sublateritium (strain FD-334 SS-4)</name>
    <dbReference type="NCBI Taxonomy" id="945553"/>
    <lineage>
        <taxon>Eukaryota</taxon>
        <taxon>Fungi</taxon>
        <taxon>Dikarya</taxon>
        <taxon>Basidiomycota</taxon>
        <taxon>Agaricomycotina</taxon>
        <taxon>Agaricomycetes</taxon>
        <taxon>Agaricomycetidae</taxon>
        <taxon>Agaricales</taxon>
        <taxon>Agaricineae</taxon>
        <taxon>Strophariaceae</taxon>
        <taxon>Hypholoma</taxon>
    </lineage>
</organism>
<dbReference type="STRING" id="945553.A0A0D2MKN5"/>
<name>A0A0D2MKN5_HYPSF</name>
<dbReference type="EMBL" id="KN817538">
    <property type="protein sequence ID" value="KJA24293.1"/>
    <property type="molecule type" value="Genomic_DNA"/>
</dbReference>
<feature type="compositionally biased region" description="Polar residues" evidence="1">
    <location>
        <begin position="410"/>
        <end position="434"/>
    </location>
</feature>
<feature type="compositionally biased region" description="Polar residues" evidence="1">
    <location>
        <begin position="371"/>
        <end position="387"/>
    </location>
</feature>
<dbReference type="Proteomes" id="UP000054270">
    <property type="component" value="Unassembled WGS sequence"/>
</dbReference>
<dbReference type="OrthoDB" id="3237291at2759"/>
<feature type="region of interest" description="Disordered" evidence="1">
    <location>
        <begin position="687"/>
        <end position="720"/>
    </location>
</feature>
<keyword evidence="3" id="KW-1185">Reference proteome</keyword>
<gene>
    <name evidence="2" type="ORF">HYPSUDRAFT_540672</name>
</gene>
<sequence>MLGDYFTAAADGTVHPATPPSKPLASPMSPYATLAYDAPESPEKEIQGKPAAIDVADAQAFLSPPPTAGYRASAPSSGGSSLGSLSSLGSRPMSMIETANHTQVSRAMRMTPATGRGVPMFFPPTSAAPRKSDFVYFPPTPNQEEFDAASGSATMHKTTQSLSLDSRQWAEGSAPEAQLEHGATFTAVMHNKVRDAPVSTPMGPPPQRRMPETPQMKRAKRMTMMEPPPSPANGELAALLQEAMLLENSLDRGELPTEAWVRLDAEEIQRKEDAEAAAAVALVRKAEDEERQRIAAAAARLQAKRDQPTSGRLKHTFLVPLSKARSVAHRKEVSAPEPPQKTEDEHFGRPKSAGAPGRSATLPSSKSLSSQRPVTPENNIQVQQQHLETPPKSAKTSRFVGFRRLGSISARPTTIHGHSTRTSISTMSSDSTNVLTPPEGALEFTGSRQPASVNEFGGLTANNSTTSFPSLSPKKSSTSIGRAASFAERVFSRTRTKSSGSNLSSTSEMTDRIPEDAPMLPSMDFISSLEPVPSTPSIVLPVSDTEVRVIHPPKRSTSLARSSRLPPIPTEAVPPLPVITPSAFFSTTAEADAQGASFLLPATATADATRPSSWTSMSSAGSLPSPLFDTALFDAFPSVPQMTPAMSATTASVYQMSHRAVDPNISHDRPSFDSDLLSSAIHLSNTRKSTAPIVAAPPSALAPRSRATTPVQRRSGESAR</sequence>